<comment type="caution">
    <text evidence="16">The sequence shown here is derived from an EMBL/GenBank/DDBJ whole genome shotgun (WGS) entry which is preliminary data.</text>
</comment>
<dbReference type="GO" id="GO:0030388">
    <property type="term" value="P:fructose 1,6-bisphosphate metabolic process"/>
    <property type="evidence" value="ECO:0007669"/>
    <property type="project" value="TreeGrafter"/>
</dbReference>
<dbReference type="AlphaFoldDB" id="A0A645C3N7"/>
<keyword evidence="13" id="KW-0324">Glycolysis</keyword>
<accession>A0A645C3N7</accession>
<keyword evidence="8" id="KW-0479">Metal-binding</keyword>
<keyword evidence="5" id="KW-0963">Cytoplasm</keyword>
<evidence type="ECO:0000256" key="8">
    <source>
        <dbReference type="ARBA" id="ARBA00022723"/>
    </source>
</evidence>
<dbReference type="PANTHER" id="PTHR13697">
    <property type="entry name" value="PHOSPHOFRUCTOKINASE"/>
    <property type="match status" value="1"/>
</dbReference>
<evidence type="ECO:0000256" key="12">
    <source>
        <dbReference type="ARBA" id="ARBA00022842"/>
    </source>
</evidence>
<evidence type="ECO:0000313" key="16">
    <source>
        <dbReference type="EMBL" id="MPM72272.1"/>
    </source>
</evidence>
<dbReference type="GO" id="GO:0070095">
    <property type="term" value="F:fructose-6-phosphate binding"/>
    <property type="evidence" value="ECO:0007669"/>
    <property type="project" value="TreeGrafter"/>
</dbReference>
<keyword evidence="7 16" id="KW-0808">Transferase</keyword>
<evidence type="ECO:0000256" key="10">
    <source>
        <dbReference type="ARBA" id="ARBA00022777"/>
    </source>
</evidence>
<evidence type="ECO:0000256" key="7">
    <source>
        <dbReference type="ARBA" id="ARBA00022679"/>
    </source>
</evidence>
<feature type="domain" description="Phosphofructokinase" evidence="15">
    <location>
        <begin position="1"/>
        <end position="130"/>
    </location>
</feature>
<dbReference type="SUPFAM" id="SSF53784">
    <property type="entry name" value="Phosphofructokinase"/>
    <property type="match status" value="1"/>
</dbReference>
<evidence type="ECO:0000256" key="13">
    <source>
        <dbReference type="ARBA" id="ARBA00023152"/>
    </source>
</evidence>
<name>A0A645C3N7_9ZZZZ</name>
<comment type="catalytic activity">
    <reaction evidence="14">
        <text>beta-D-fructose 6-phosphate + ATP = beta-D-fructose 1,6-bisphosphate + ADP + H(+)</text>
        <dbReference type="Rhea" id="RHEA:16109"/>
        <dbReference type="ChEBI" id="CHEBI:15378"/>
        <dbReference type="ChEBI" id="CHEBI:30616"/>
        <dbReference type="ChEBI" id="CHEBI:32966"/>
        <dbReference type="ChEBI" id="CHEBI:57634"/>
        <dbReference type="ChEBI" id="CHEBI:456216"/>
        <dbReference type="EC" id="2.7.1.11"/>
    </reaction>
</comment>
<protein>
    <recommendedName>
        <fullName evidence="4">6-phosphofructokinase</fullName>
        <ecNumber evidence="4">2.7.1.11</ecNumber>
    </recommendedName>
</protein>
<dbReference type="EMBL" id="VSSQ01024645">
    <property type="protein sequence ID" value="MPM72272.1"/>
    <property type="molecule type" value="Genomic_DNA"/>
</dbReference>
<evidence type="ECO:0000256" key="11">
    <source>
        <dbReference type="ARBA" id="ARBA00022840"/>
    </source>
</evidence>
<dbReference type="GO" id="GO:0048029">
    <property type="term" value="F:monosaccharide binding"/>
    <property type="evidence" value="ECO:0007669"/>
    <property type="project" value="TreeGrafter"/>
</dbReference>
<keyword evidence="11" id="KW-0067">ATP-binding</keyword>
<evidence type="ECO:0000256" key="3">
    <source>
        <dbReference type="ARBA" id="ARBA00004679"/>
    </source>
</evidence>
<comment type="pathway">
    <text evidence="3">Carbohydrate degradation; glycolysis; D-glyceraldehyde 3-phosphate and glycerone phosphate from D-glucose: step 3/4.</text>
</comment>
<dbReference type="InterPro" id="IPR035966">
    <property type="entry name" value="PKF_sf"/>
</dbReference>
<gene>
    <name evidence="16" type="primary">pfkA_20</name>
    <name evidence="16" type="ORF">SDC9_119245</name>
</gene>
<dbReference type="FunFam" id="3.40.50.460:FF:000002">
    <property type="entry name" value="ATP-dependent 6-phosphofructokinase"/>
    <property type="match status" value="1"/>
</dbReference>
<sequence length="174" mass="19133">MEAIDRIRDTSESHERCSIVEVMGRNAGYIALNTAVSTGADAIIIPEFERDIENIIAMIRQKHQTGRANFIIVVAEGVPGGGERILNEIQRNTNLEARLTILGHIQRGGSPTITDRMYATYMGGHAAHLLAQGIGNRIVGLKEGKIYDVDIFEGLAMVKSIDRDLYALAKVMEK</sequence>
<keyword evidence="10 16" id="KW-0418">Kinase</keyword>
<dbReference type="PROSITE" id="PS00433">
    <property type="entry name" value="PHOSPHOFRUCTOKINASE"/>
    <property type="match status" value="1"/>
</dbReference>
<evidence type="ECO:0000256" key="1">
    <source>
        <dbReference type="ARBA" id="ARBA00001946"/>
    </source>
</evidence>
<dbReference type="GO" id="GO:0003872">
    <property type="term" value="F:6-phosphofructokinase activity"/>
    <property type="evidence" value="ECO:0007669"/>
    <property type="project" value="UniProtKB-EC"/>
</dbReference>
<evidence type="ECO:0000256" key="2">
    <source>
        <dbReference type="ARBA" id="ARBA00004496"/>
    </source>
</evidence>
<dbReference type="InterPro" id="IPR015912">
    <property type="entry name" value="Phosphofructokinase_CS"/>
</dbReference>
<dbReference type="InterPro" id="IPR022953">
    <property type="entry name" value="ATP_PFK"/>
</dbReference>
<proteinExistence type="predicted"/>
<dbReference type="GO" id="GO:0006002">
    <property type="term" value="P:fructose 6-phosphate metabolic process"/>
    <property type="evidence" value="ECO:0007669"/>
    <property type="project" value="InterPro"/>
</dbReference>
<dbReference type="InterPro" id="IPR000023">
    <property type="entry name" value="Phosphofructokinase_dom"/>
</dbReference>
<evidence type="ECO:0000256" key="6">
    <source>
        <dbReference type="ARBA" id="ARBA00022533"/>
    </source>
</evidence>
<dbReference type="PRINTS" id="PR00476">
    <property type="entry name" value="PHFRCTKINASE"/>
</dbReference>
<dbReference type="GO" id="GO:0005524">
    <property type="term" value="F:ATP binding"/>
    <property type="evidence" value="ECO:0007669"/>
    <property type="project" value="UniProtKB-KW"/>
</dbReference>
<keyword evidence="9" id="KW-0547">Nucleotide-binding</keyword>
<dbReference type="GO" id="GO:0005945">
    <property type="term" value="C:6-phosphofructokinase complex"/>
    <property type="evidence" value="ECO:0007669"/>
    <property type="project" value="TreeGrafter"/>
</dbReference>
<comment type="subcellular location">
    <subcellularLocation>
        <location evidence="2">Cytoplasm</location>
    </subcellularLocation>
</comment>
<dbReference type="EC" id="2.7.1.11" evidence="4"/>
<keyword evidence="12" id="KW-0460">Magnesium</keyword>
<dbReference type="PANTHER" id="PTHR13697:SF4">
    <property type="entry name" value="ATP-DEPENDENT 6-PHOSPHOFRUCTOKINASE"/>
    <property type="match status" value="1"/>
</dbReference>
<organism evidence="16">
    <name type="scientific">bioreactor metagenome</name>
    <dbReference type="NCBI Taxonomy" id="1076179"/>
    <lineage>
        <taxon>unclassified sequences</taxon>
        <taxon>metagenomes</taxon>
        <taxon>ecological metagenomes</taxon>
    </lineage>
</organism>
<evidence type="ECO:0000256" key="4">
    <source>
        <dbReference type="ARBA" id="ARBA00012055"/>
    </source>
</evidence>
<evidence type="ECO:0000256" key="5">
    <source>
        <dbReference type="ARBA" id="ARBA00022490"/>
    </source>
</evidence>
<dbReference type="GO" id="GO:0016208">
    <property type="term" value="F:AMP binding"/>
    <property type="evidence" value="ECO:0007669"/>
    <property type="project" value="TreeGrafter"/>
</dbReference>
<dbReference type="Pfam" id="PF00365">
    <property type="entry name" value="PFK"/>
    <property type="match status" value="1"/>
</dbReference>
<dbReference type="GO" id="GO:0061621">
    <property type="term" value="P:canonical glycolysis"/>
    <property type="evidence" value="ECO:0007669"/>
    <property type="project" value="TreeGrafter"/>
</dbReference>
<comment type="cofactor">
    <cofactor evidence="1">
        <name>Mg(2+)</name>
        <dbReference type="ChEBI" id="CHEBI:18420"/>
    </cofactor>
</comment>
<reference evidence="16" key="1">
    <citation type="submission" date="2019-08" db="EMBL/GenBank/DDBJ databases">
        <authorList>
            <person name="Kucharzyk K."/>
            <person name="Murdoch R.W."/>
            <person name="Higgins S."/>
            <person name="Loffler F."/>
        </authorList>
    </citation>
    <scope>NUCLEOTIDE SEQUENCE</scope>
</reference>
<dbReference type="GO" id="GO:0042802">
    <property type="term" value="F:identical protein binding"/>
    <property type="evidence" value="ECO:0007669"/>
    <property type="project" value="TreeGrafter"/>
</dbReference>
<dbReference type="GO" id="GO:0046872">
    <property type="term" value="F:metal ion binding"/>
    <property type="evidence" value="ECO:0007669"/>
    <property type="project" value="UniProtKB-KW"/>
</dbReference>
<keyword evidence="6" id="KW-0021">Allosteric enzyme</keyword>
<dbReference type="Gene3D" id="3.40.50.460">
    <property type="entry name" value="Phosphofructokinase domain"/>
    <property type="match status" value="1"/>
</dbReference>
<evidence type="ECO:0000256" key="14">
    <source>
        <dbReference type="ARBA" id="ARBA00048070"/>
    </source>
</evidence>
<dbReference type="UniPathway" id="UPA00109">
    <property type="reaction ID" value="UER00182"/>
</dbReference>
<evidence type="ECO:0000256" key="9">
    <source>
        <dbReference type="ARBA" id="ARBA00022741"/>
    </source>
</evidence>
<evidence type="ECO:0000259" key="15">
    <source>
        <dbReference type="Pfam" id="PF00365"/>
    </source>
</evidence>